<dbReference type="AlphaFoldDB" id="A0A7Y0LED2"/>
<gene>
    <name evidence="2" type="ORF">HII17_15655</name>
</gene>
<accession>A0A7Y0LED2</accession>
<evidence type="ECO:0000313" key="2">
    <source>
        <dbReference type="EMBL" id="NMP32994.1"/>
    </source>
</evidence>
<dbReference type="EMBL" id="JABBXH010000005">
    <property type="protein sequence ID" value="NMP32994.1"/>
    <property type="molecule type" value="Genomic_DNA"/>
</dbReference>
<sequence length="81" mass="9211">MITEIILSTMLSMAQPAAGEDSLGLDTSPNYTEVTVGEKRRGERIGEKRRGERIGEKRRGERIGEKRRGERIGEKRRGERI</sequence>
<feature type="compositionally biased region" description="Basic and acidic residues" evidence="1">
    <location>
        <begin position="36"/>
        <end position="81"/>
    </location>
</feature>
<feature type="region of interest" description="Disordered" evidence="1">
    <location>
        <begin position="14"/>
        <end position="81"/>
    </location>
</feature>
<reference evidence="2 3" key="1">
    <citation type="submission" date="2020-04" db="EMBL/GenBank/DDBJ databases">
        <title>Thalassotalea sp. M1531, isolated from the surface of marine red alga.</title>
        <authorList>
            <person name="Pang L."/>
            <person name="Lu D.-C."/>
        </authorList>
    </citation>
    <scope>NUCLEOTIDE SEQUENCE [LARGE SCALE GENOMIC DNA]</scope>
    <source>
        <strain evidence="2 3">M1531</strain>
    </source>
</reference>
<name>A0A7Y0LED2_9GAMM</name>
<organism evidence="2 3">
    <name type="scientific">Thalassotalea algicola</name>
    <dbReference type="NCBI Taxonomy" id="2716224"/>
    <lineage>
        <taxon>Bacteria</taxon>
        <taxon>Pseudomonadati</taxon>
        <taxon>Pseudomonadota</taxon>
        <taxon>Gammaproteobacteria</taxon>
        <taxon>Alteromonadales</taxon>
        <taxon>Colwelliaceae</taxon>
        <taxon>Thalassotalea</taxon>
    </lineage>
</organism>
<evidence type="ECO:0000313" key="3">
    <source>
        <dbReference type="Proteomes" id="UP000568664"/>
    </source>
</evidence>
<keyword evidence="3" id="KW-1185">Reference proteome</keyword>
<evidence type="ECO:0000256" key="1">
    <source>
        <dbReference type="SAM" id="MobiDB-lite"/>
    </source>
</evidence>
<protein>
    <submittedName>
        <fullName evidence="2">Uncharacterized protein</fullName>
    </submittedName>
</protein>
<comment type="caution">
    <text evidence="2">The sequence shown here is derived from an EMBL/GenBank/DDBJ whole genome shotgun (WGS) entry which is preliminary data.</text>
</comment>
<dbReference type="RefSeq" id="WP_169076312.1">
    <property type="nucleotide sequence ID" value="NZ_JABBXH010000005.1"/>
</dbReference>
<dbReference type="Proteomes" id="UP000568664">
    <property type="component" value="Unassembled WGS sequence"/>
</dbReference>
<proteinExistence type="predicted"/>